<comment type="subcellular location">
    <subcellularLocation>
        <location evidence="1">Membrane</location>
        <topology evidence="1">Multi-pass membrane protein</topology>
    </subcellularLocation>
</comment>
<dbReference type="EMBL" id="BT077236">
    <property type="protein sequence ID" value="ACO11660.1"/>
    <property type="molecule type" value="mRNA"/>
</dbReference>
<feature type="repeat" description="Solcar" evidence="8">
    <location>
        <begin position="11"/>
        <end position="84"/>
    </location>
</feature>
<feature type="repeat" description="Solcar" evidence="8">
    <location>
        <begin position="182"/>
        <end position="260"/>
    </location>
</feature>
<evidence type="ECO:0000256" key="7">
    <source>
        <dbReference type="ARBA" id="ARBA00023136"/>
    </source>
</evidence>
<evidence type="ECO:0000256" key="6">
    <source>
        <dbReference type="ARBA" id="ARBA00022989"/>
    </source>
</evidence>
<dbReference type="Pfam" id="PF00153">
    <property type="entry name" value="Mito_carr"/>
    <property type="match status" value="3"/>
</dbReference>
<accession>C1BRK7</accession>
<dbReference type="PRINTS" id="PR00926">
    <property type="entry name" value="MITOCARRIER"/>
</dbReference>
<sequence>MSDSEKVSPPPALWVSLLSGGIAGTSVDVALFPLDTIKTRLQAPMGFYASGGFSRIYAGLGPAALGSAPNAALFFLAYDTVKGSLTSQNEFLKHSLAASAGEISACLIRVPVEIVKQRRQASSSNNISAFSIAQSIIRNHGALGLYRGYLTTVSREVPFSVIQFPLWEHFKHQYSHRFKENTPPAISASFGALAGGIAAGLTTPLDVAKTRIMLSDDSSSKTFITLRDIYMRSGPRGLFAGVLPRMTWMSLGRVYLLWSI</sequence>
<feature type="transmembrane region" description="Helical" evidence="10">
    <location>
        <begin position="12"/>
        <end position="32"/>
    </location>
</feature>
<dbReference type="GO" id="GO:0016020">
    <property type="term" value="C:membrane"/>
    <property type="evidence" value="ECO:0007669"/>
    <property type="project" value="UniProtKB-SubCell"/>
</dbReference>
<proteinExistence type="evidence at transcript level"/>
<protein>
    <submittedName>
        <fullName evidence="11">S-adenosylmethionine mitochondrial carrier protein</fullName>
    </submittedName>
</protein>
<organism evidence="11">
    <name type="scientific">Caligus rogercresseyi</name>
    <name type="common">Sea louse</name>
    <dbReference type="NCBI Taxonomy" id="217165"/>
    <lineage>
        <taxon>Eukaryota</taxon>
        <taxon>Metazoa</taxon>
        <taxon>Ecdysozoa</taxon>
        <taxon>Arthropoda</taxon>
        <taxon>Crustacea</taxon>
        <taxon>Multicrustacea</taxon>
        <taxon>Hexanauplia</taxon>
        <taxon>Copepoda</taxon>
        <taxon>Siphonostomatoida</taxon>
        <taxon>Caligidae</taxon>
        <taxon>Caligus</taxon>
    </lineage>
</organism>
<evidence type="ECO:0000256" key="8">
    <source>
        <dbReference type="PROSITE-ProRule" id="PRU00282"/>
    </source>
</evidence>
<name>C1BRK7_CALRO</name>
<dbReference type="SUPFAM" id="SSF103506">
    <property type="entry name" value="Mitochondrial carrier"/>
    <property type="match status" value="1"/>
</dbReference>
<gene>
    <name evidence="11" type="primary">SAMC</name>
</gene>
<dbReference type="InterPro" id="IPR002067">
    <property type="entry name" value="MCP"/>
</dbReference>
<keyword evidence="5" id="KW-0677">Repeat</keyword>
<comment type="similarity">
    <text evidence="2 9">Belongs to the mitochondrial carrier (TC 2.A.29) family.</text>
</comment>
<evidence type="ECO:0000313" key="11">
    <source>
        <dbReference type="EMBL" id="ACO11660.1"/>
    </source>
</evidence>
<evidence type="ECO:0000256" key="10">
    <source>
        <dbReference type="SAM" id="Phobius"/>
    </source>
</evidence>
<dbReference type="AlphaFoldDB" id="C1BRK7"/>
<evidence type="ECO:0000256" key="1">
    <source>
        <dbReference type="ARBA" id="ARBA00004141"/>
    </source>
</evidence>
<dbReference type="PANTHER" id="PTHR45667">
    <property type="entry name" value="S-ADENOSYLMETHIONINE MITOCHONDRIAL CARRIER PROTEIN"/>
    <property type="match status" value="1"/>
</dbReference>
<evidence type="ECO:0000256" key="5">
    <source>
        <dbReference type="ARBA" id="ARBA00022737"/>
    </source>
</evidence>
<keyword evidence="4 8" id="KW-0812">Transmembrane</keyword>
<evidence type="ECO:0000256" key="3">
    <source>
        <dbReference type="ARBA" id="ARBA00022448"/>
    </source>
</evidence>
<evidence type="ECO:0000256" key="2">
    <source>
        <dbReference type="ARBA" id="ARBA00006375"/>
    </source>
</evidence>
<dbReference type="Gene3D" id="1.50.40.10">
    <property type="entry name" value="Mitochondrial carrier domain"/>
    <property type="match status" value="1"/>
</dbReference>
<dbReference type="InterPro" id="IPR023395">
    <property type="entry name" value="MCP_dom_sf"/>
</dbReference>
<dbReference type="PROSITE" id="PS50920">
    <property type="entry name" value="SOLCAR"/>
    <property type="match status" value="3"/>
</dbReference>
<evidence type="ECO:0000256" key="4">
    <source>
        <dbReference type="ARBA" id="ARBA00022692"/>
    </source>
</evidence>
<keyword evidence="7 8" id="KW-0472">Membrane</keyword>
<evidence type="ECO:0000256" key="9">
    <source>
        <dbReference type="RuleBase" id="RU000488"/>
    </source>
</evidence>
<dbReference type="InterPro" id="IPR018108">
    <property type="entry name" value="MCP_transmembrane"/>
</dbReference>
<keyword evidence="3 9" id="KW-0813">Transport</keyword>
<reference evidence="11" key="1">
    <citation type="submission" date="2009-03" db="EMBL/GenBank/DDBJ databases">
        <title>Caligus rogercresseyi ESTs and full-length cDNAs.</title>
        <authorList>
            <person name="Yasuike M."/>
            <person name="von Schalburg K."/>
            <person name="Cooper G."/>
            <person name="Leong J."/>
            <person name="Jones S.R.M."/>
            <person name="Koop B.F."/>
        </authorList>
    </citation>
    <scope>NUCLEOTIDE SEQUENCE</scope>
    <source>
        <tissue evidence="11">Whole tissue</tissue>
    </source>
</reference>
<feature type="repeat" description="Solcar" evidence="8">
    <location>
        <begin position="89"/>
        <end position="173"/>
    </location>
</feature>
<dbReference type="GO" id="GO:0055085">
    <property type="term" value="P:transmembrane transport"/>
    <property type="evidence" value="ECO:0007669"/>
    <property type="project" value="InterPro"/>
</dbReference>
<keyword evidence="6 10" id="KW-1133">Transmembrane helix</keyword>